<feature type="transmembrane region" description="Helical" evidence="8">
    <location>
        <begin position="154"/>
        <end position="173"/>
    </location>
</feature>
<dbReference type="InterPro" id="IPR024923">
    <property type="entry name" value="PG_synth_SpoVB"/>
</dbReference>
<feature type="transmembrane region" description="Helical" evidence="8">
    <location>
        <begin position="404"/>
        <end position="425"/>
    </location>
</feature>
<feature type="transmembrane region" description="Helical" evidence="8">
    <location>
        <begin position="79"/>
        <end position="100"/>
    </location>
</feature>
<reference evidence="9" key="1">
    <citation type="submission" date="2020-10" db="EMBL/GenBank/DDBJ databases">
        <authorList>
            <person name="Gilroy R."/>
        </authorList>
    </citation>
    <scope>NUCLEOTIDE SEQUENCE</scope>
    <source>
        <strain evidence="9">ChiSjej1B19-3389</strain>
    </source>
</reference>
<feature type="transmembrane region" description="Helical" evidence="8">
    <location>
        <begin position="193"/>
        <end position="218"/>
    </location>
</feature>
<proteinExistence type="predicted"/>
<keyword evidence="7 8" id="KW-0472">Membrane</keyword>
<gene>
    <name evidence="9" type="ORF">IAD32_02625</name>
</gene>
<organism evidence="9 10">
    <name type="scientific">Candidatus Scatavimonas merdigallinarum</name>
    <dbReference type="NCBI Taxonomy" id="2840914"/>
    <lineage>
        <taxon>Bacteria</taxon>
        <taxon>Bacillati</taxon>
        <taxon>Bacillota</taxon>
        <taxon>Clostridia</taxon>
        <taxon>Eubacteriales</taxon>
        <taxon>Oscillospiraceae</taxon>
        <taxon>Oscillospiraceae incertae sedis</taxon>
        <taxon>Candidatus Scatavimonas</taxon>
    </lineage>
</organism>
<dbReference type="Pfam" id="PF01943">
    <property type="entry name" value="Polysacc_synt"/>
    <property type="match status" value="1"/>
</dbReference>
<dbReference type="Proteomes" id="UP000886787">
    <property type="component" value="Unassembled WGS sequence"/>
</dbReference>
<evidence type="ECO:0000256" key="1">
    <source>
        <dbReference type="ARBA" id="ARBA00004651"/>
    </source>
</evidence>
<feature type="transmembrane region" description="Helical" evidence="8">
    <location>
        <begin position="361"/>
        <end position="384"/>
    </location>
</feature>
<sequence>MVLGVSMVIVKIMGMVYKILLARVLDGVGNGIFNIAYELYTPLFMLATAGFPIAISRMVSESVVQGRYRDVRKLHRISIPIFICTGMVCFLLMLIGGNFYADLVESAESKLAIFMLSPMILFGCLMAIYRGYYEGLRNMVPTAVSEIIEASGKLLLGLSLAYLVSYFGTQEYQTSGTLFGQAIADEEAFYTQLMSYTVAAAILGIAIGAFCGFLYLLLRHKLKGDGIRRVQLVHAPPSRPAKSITRQLITTAFPIGLGAIIMSISGTIDSTLVQLRILDIMESQPDLLQSYFNFVDPSYFLPNADGNFKIQTFLFGSYGYSLTLMMLITAVTQVFGTSALPSITAAWTARNKKRIRRSIETVLRTTTLVTLPAGFGMSVLAWPITNLVYGNGNNSAEVQIASTVLQIMGISVIFIATSTPVCSMLQAVGRVDLPLKLLTIGMVIKIILNYTLVGIPSVNIQGAAVGSLVGYLFVLVMGIYFLCKETKVIPNFVTVFIKPLLATLLCAVTAILSYNLIVLAIPTKIATILAILLAVVIYVIALFLLRAITKDDMNMLPKGKKIVKTLEKHHLIR</sequence>
<dbReference type="CDD" id="cd13124">
    <property type="entry name" value="MATE_SpoVB_like"/>
    <property type="match status" value="1"/>
</dbReference>
<accession>A0A9D0ZHA9</accession>
<evidence type="ECO:0000313" key="9">
    <source>
        <dbReference type="EMBL" id="HIQ80162.1"/>
    </source>
</evidence>
<dbReference type="AlphaFoldDB" id="A0A9D0ZHA9"/>
<dbReference type="InterPro" id="IPR004268">
    <property type="entry name" value="MurJ"/>
</dbReference>
<evidence type="ECO:0000313" key="10">
    <source>
        <dbReference type="Proteomes" id="UP000886787"/>
    </source>
</evidence>
<feature type="transmembrane region" description="Helical" evidence="8">
    <location>
        <begin position="525"/>
        <end position="545"/>
    </location>
</feature>
<keyword evidence="3 8" id="KW-0812">Transmembrane</keyword>
<keyword evidence="2" id="KW-1003">Cell membrane</keyword>
<feature type="transmembrane region" description="Helical" evidence="8">
    <location>
        <begin position="39"/>
        <end position="59"/>
    </location>
</feature>
<evidence type="ECO:0000256" key="2">
    <source>
        <dbReference type="ARBA" id="ARBA00022475"/>
    </source>
</evidence>
<dbReference type="PANTHER" id="PTHR30250">
    <property type="entry name" value="PST FAMILY PREDICTED COLANIC ACID TRANSPORTER"/>
    <property type="match status" value="1"/>
</dbReference>
<feature type="transmembrane region" description="Helical" evidence="8">
    <location>
        <begin position="112"/>
        <end position="133"/>
    </location>
</feature>
<comment type="caution">
    <text evidence="9">The sequence shown here is derived from an EMBL/GenBank/DDBJ whole genome shotgun (WGS) entry which is preliminary data.</text>
</comment>
<reference evidence="9" key="2">
    <citation type="journal article" date="2021" name="PeerJ">
        <title>Extensive microbial diversity within the chicken gut microbiome revealed by metagenomics and culture.</title>
        <authorList>
            <person name="Gilroy R."/>
            <person name="Ravi A."/>
            <person name="Getino M."/>
            <person name="Pursley I."/>
            <person name="Horton D.L."/>
            <person name="Alikhan N.F."/>
            <person name="Baker D."/>
            <person name="Gharbi K."/>
            <person name="Hall N."/>
            <person name="Watson M."/>
            <person name="Adriaenssens E.M."/>
            <person name="Foster-Nyarko E."/>
            <person name="Jarju S."/>
            <person name="Secka A."/>
            <person name="Antonio M."/>
            <person name="Oren A."/>
            <person name="Chaudhuri R.R."/>
            <person name="La Ragione R."/>
            <person name="Hildebrand F."/>
            <person name="Pallen M.J."/>
        </authorList>
    </citation>
    <scope>NUCLEOTIDE SEQUENCE</scope>
    <source>
        <strain evidence="9">ChiSjej1B19-3389</strain>
    </source>
</reference>
<dbReference type="EMBL" id="DVFW01000018">
    <property type="protein sequence ID" value="HIQ80162.1"/>
    <property type="molecule type" value="Genomic_DNA"/>
</dbReference>
<evidence type="ECO:0000256" key="3">
    <source>
        <dbReference type="ARBA" id="ARBA00022692"/>
    </source>
</evidence>
<comment type="subcellular location">
    <subcellularLocation>
        <location evidence="1">Cell membrane</location>
        <topology evidence="1">Multi-pass membrane protein</topology>
    </subcellularLocation>
</comment>
<protein>
    <submittedName>
        <fullName evidence="9">Polysaccharide biosynthesis protein</fullName>
    </submittedName>
</protein>
<feature type="transmembrane region" description="Helical" evidence="8">
    <location>
        <begin position="495"/>
        <end position="519"/>
    </location>
</feature>
<dbReference type="PIRSF" id="PIRSF038958">
    <property type="entry name" value="PG_synth_SpoVB"/>
    <property type="match status" value="1"/>
</dbReference>
<feature type="transmembrane region" description="Helical" evidence="8">
    <location>
        <begin position="464"/>
        <end position="483"/>
    </location>
</feature>
<evidence type="ECO:0000256" key="4">
    <source>
        <dbReference type="ARBA" id="ARBA00022960"/>
    </source>
</evidence>
<evidence type="ECO:0000256" key="8">
    <source>
        <dbReference type="SAM" id="Phobius"/>
    </source>
</evidence>
<evidence type="ECO:0000256" key="6">
    <source>
        <dbReference type="ARBA" id="ARBA00022989"/>
    </source>
</evidence>
<name>A0A9D0ZHA9_9FIRM</name>
<dbReference type="GO" id="GO:0008360">
    <property type="term" value="P:regulation of cell shape"/>
    <property type="evidence" value="ECO:0007669"/>
    <property type="project" value="UniProtKB-KW"/>
</dbReference>
<feature type="transmembrane region" description="Helical" evidence="8">
    <location>
        <begin position="324"/>
        <end position="349"/>
    </location>
</feature>
<dbReference type="PANTHER" id="PTHR30250:SF21">
    <property type="entry name" value="LIPID II FLIPPASE MURJ"/>
    <property type="match status" value="1"/>
</dbReference>
<feature type="transmembrane region" description="Helical" evidence="8">
    <location>
        <begin position="437"/>
        <end position="458"/>
    </location>
</feature>
<dbReference type="GO" id="GO:0009252">
    <property type="term" value="P:peptidoglycan biosynthetic process"/>
    <property type="evidence" value="ECO:0007669"/>
    <property type="project" value="UniProtKB-KW"/>
</dbReference>
<evidence type="ECO:0000256" key="7">
    <source>
        <dbReference type="ARBA" id="ARBA00023136"/>
    </source>
</evidence>
<keyword evidence="4" id="KW-0133">Cell shape</keyword>
<dbReference type="InterPro" id="IPR050833">
    <property type="entry name" value="Poly_Biosynth_Transport"/>
</dbReference>
<keyword evidence="6 8" id="KW-1133">Transmembrane helix</keyword>
<dbReference type="GO" id="GO:0005886">
    <property type="term" value="C:plasma membrane"/>
    <property type="evidence" value="ECO:0007669"/>
    <property type="project" value="UniProtKB-SubCell"/>
</dbReference>
<feature type="transmembrane region" description="Helical" evidence="8">
    <location>
        <begin position="248"/>
        <end position="268"/>
    </location>
</feature>
<feature type="transmembrane region" description="Helical" evidence="8">
    <location>
        <begin position="12"/>
        <end position="33"/>
    </location>
</feature>
<keyword evidence="5" id="KW-0573">Peptidoglycan synthesis</keyword>
<evidence type="ECO:0000256" key="5">
    <source>
        <dbReference type="ARBA" id="ARBA00022984"/>
    </source>
</evidence>
<dbReference type="Pfam" id="PF03023">
    <property type="entry name" value="MurJ"/>
    <property type="match status" value="1"/>
</dbReference>
<dbReference type="InterPro" id="IPR002797">
    <property type="entry name" value="Polysacc_synth"/>
</dbReference>